<reference evidence="11 12" key="1">
    <citation type="submission" date="2020-02" db="EMBL/GenBank/DDBJ databases">
        <title>Genome assembly of a novel Clostridium senegalense strain.</title>
        <authorList>
            <person name="Gupta T.B."/>
            <person name="Jauregui R."/>
            <person name="Maclean P."/>
            <person name="Nawarathana A."/>
            <person name="Brightwell G."/>
        </authorList>
    </citation>
    <scope>NUCLEOTIDE SEQUENCE [LARGE SCALE GENOMIC DNA]</scope>
    <source>
        <strain evidence="11 12">AGRFS4</strain>
    </source>
</reference>
<keyword evidence="3" id="KW-1003">Cell membrane</keyword>
<dbReference type="EMBL" id="JAAGPU010000045">
    <property type="protein sequence ID" value="NEU06443.1"/>
    <property type="molecule type" value="Genomic_DNA"/>
</dbReference>
<evidence type="ECO:0000259" key="8">
    <source>
        <dbReference type="Pfam" id="PF01773"/>
    </source>
</evidence>
<feature type="transmembrane region" description="Helical" evidence="7">
    <location>
        <begin position="256"/>
        <end position="281"/>
    </location>
</feature>
<protein>
    <recommendedName>
        <fullName evidence="7">Nucleoside permease</fullName>
    </recommendedName>
</protein>
<dbReference type="AlphaFoldDB" id="A0A6M0H8P8"/>
<dbReference type="InterPro" id="IPR002668">
    <property type="entry name" value="CNT_N_dom"/>
</dbReference>
<dbReference type="PANTHER" id="PTHR10590:SF4">
    <property type="entry name" value="SOLUTE CARRIER FAMILY 28 MEMBER 3"/>
    <property type="match status" value="1"/>
</dbReference>
<keyword evidence="12" id="KW-1185">Reference proteome</keyword>
<dbReference type="Pfam" id="PF07670">
    <property type="entry name" value="Gate"/>
    <property type="match status" value="1"/>
</dbReference>
<evidence type="ECO:0000313" key="11">
    <source>
        <dbReference type="EMBL" id="NEU06443.1"/>
    </source>
</evidence>
<evidence type="ECO:0000313" key="12">
    <source>
        <dbReference type="Proteomes" id="UP000481872"/>
    </source>
</evidence>
<organism evidence="11 12">
    <name type="scientific">Clostridium senegalense</name>
    <dbReference type="NCBI Taxonomy" id="1465809"/>
    <lineage>
        <taxon>Bacteria</taxon>
        <taxon>Bacillati</taxon>
        <taxon>Bacillota</taxon>
        <taxon>Clostridia</taxon>
        <taxon>Eubacteriales</taxon>
        <taxon>Clostridiaceae</taxon>
        <taxon>Clostridium</taxon>
    </lineage>
</organism>
<evidence type="ECO:0000259" key="10">
    <source>
        <dbReference type="Pfam" id="PF07670"/>
    </source>
</evidence>
<evidence type="ECO:0000256" key="7">
    <source>
        <dbReference type="RuleBase" id="RU362018"/>
    </source>
</evidence>
<feature type="transmembrane region" description="Helical" evidence="7">
    <location>
        <begin position="167"/>
        <end position="189"/>
    </location>
</feature>
<dbReference type="PANTHER" id="PTHR10590">
    <property type="entry name" value="SODIUM/NUCLEOSIDE COTRANSPORTER"/>
    <property type="match status" value="1"/>
</dbReference>
<dbReference type="Pfam" id="PF01773">
    <property type="entry name" value="Nucleos_tra2_N"/>
    <property type="match status" value="1"/>
</dbReference>
<dbReference type="GO" id="GO:0005337">
    <property type="term" value="F:nucleoside transmembrane transporter activity"/>
    <property type="evidence" value="ECO:0007669"/>
    <property type="project" value="InterPro"/>
</dbReference>
<gene>
    <name evidence="11" type="ORF">G3M99_16680</name>
</gene>
<evidence type="ECO:0000256" key="4">
    <source>
        <dbReference type="ARBA" id="ARBA00022692"/>
    </source>
</evidence>
<evidence type="ECO:0000256" key="2">
    <source>
        <dbReference type="ARBA" id="ARBA00009033"/>
    </source>
</evidence>
<keyword evidence="5 7" id="KW-1133">Transmembrane helix</keyword>
<dbReference type="InterPro" id="IPR011657">
    <property type="entry name" value="CNT_C_dom"/>
</dbReference>
<dbReference type="Proteomes" id="UP000481872">
    <property type="component" value="Unassembled WGS sequence"/>
</dbReference>
<dbReference type="GO" id="GO:0015293">
    <property type="term" value="F:symporter activity"/>
    <property type="evidence" value="ECO:0007669"/>
    <property type="project" value="TreeGrafter"/>
</dbReference>
<evidence type="ECO:0000256" key="1">
    <source>
        <dbReference type="ARBA" id="ARBA00004651"/>
    </source>
</evidence>
<evidence type="ECO:0000256" key="5">
    <source>
        <dbReference type="ARBA" id="ARBA00022989"/>
    </source>
</evidence>
<keyword evidence="6 7" id="KW-0472">Membrane</keyword>
<feature type="transmembrane region" description="Helical" evidence="7">
    <location>
        <begin position="385"/>
        <end position="405"/>
    </location>
</feature>
<feature type="transmembrane region" description="Helical" evidence="7">
    <location>
        <begin position="348"/>
        <end position="373"/>
    </location>
</feature>
<evidence type="ECO:0000256" key="6">
    <source>
        <dbReference type="ARBA" id="ARBA00023136"/>
    </source>
</evidence>
<dbReference type="InterPro" id="IPR011642">
    <property type="entry name" value="Gate_dom"/>
</dbReference>
<feature type="domain" description="Nucleoside transporter/FeoB GTPase Gate" evidence="10">
    <location>
        <begin position="92"/>
        <end position="190"/>
    </location>
</feature>
<comment type="similarity">
    <text evidence="2 7">Belongs to the concentrative nucleoside transporter (CNT) (TC 2.A.41) family.</text>
</comment>
<keyword evidence="4 7" id="KW-0812">Transmembrane</keyword>
<feature type="domain" description="Concentrative nucleoside transporter N-terminal" evidence="8">
    <location>
        <begin position="8"/>
        <end position="81"/>
    </location>
</feature>
<dbReference type="Pfam" id="PF07662">
    <property type="entry name" value="Nucleos_tra2_C"/>
    <property type="match status" value="1"/>
</dbReference>
<name>A0A6M0H8P8_9CLOT</name>
<dbReference type="InterPro" id="IPR008276">
    <property type="entry name" value="C_nuclsd_transpt"/>
</dbReference>
<evidence type="ECO:0000259" key="9">
    <source>
        <dbReference type="Pfam" id="PF07662"/>
    </source>
</evidence>
<dbReference type="RefSeq" id="WP_199870864.1">
    <property type="nucleotide sequence ID" value="NZ_JAAGPU010000045.1"/>
</dbReference>
<dbReference type="GO" id="GO:0005886">
    <property type="term" value="C:plasma membrane"/>
    <property type="evidence" value="ECO:0007669"/>
    <property type="project" value="UniProtKB-SubCell"/>
</dbReference>
<sequence>MDKFIGILGIISFLLIAYLFSSNRKKIDWKLVGIGLSLQGIFALLVLKIPLGQSFFGFLSKIIDKLLAFTVEGSTFLFGNLLDTQSFGFIFAFQVLPTIIFFSALMAILYHLGIMQIIISVFAKGLAKLLGTSGAETISAVSNIFLSQNEAPLIVKPYLSKMTRSELFAVMVGGMATVAGSVMAGYVAMGVSASHLLAASVMAAPAGLVMAKILIPETEEPVTKGSVELKDEKTATNVIEAASNGAMEGIQIAINVGGLLIAFVALIALLNYILGLVGGIFGADFLSLNWIFGKLFAPIAYLMGVPGQDISVAGNLLGQKVVLNEFVAYSNLSPLIASNALSPKTVIILTYALCGFANFSSIAIQIGSIGSLAPEKRRDVAKLGLRAVLAGSLSAFMTATIAGLLS</sequence>
<dbReference type="InterPro" id="IPR018270">
    <property type="entry name" value="C_nuclsd_transpt_met_bac"/>
</dbReference>
<feature type="domain" description="Concentrative nucleoside transporter C-terminal" evidence="9">
    <location>
        <begin position="195"/>
        <end position="403"/>
    </location>
</feature>
<comment type="subcellular location">
    <subcellularLocation>
        <location evidence="1">Cell membrane</location>
        <topology evidence="1">Multi-pass membrane protein</topology>
    </subcellularLocation>
</comment>
<evidence type="ECO:0000256" key="3">
    <source>
        <dbReference type="ARBA" id="ARBA00022475"/>
    </source>
</evidence>
<comment type="caution">
    <text evidence="11">The sequence shown here is derived from an EMBL/GenBank/DDBJ whole genome shotgun (WGS) entry which is preliminary data.</text>
</comment>
<feature type="transmembrane region" description="Helical" evidence="7">
    <location>
        <begin position="31"/>
        <end position="51"/>
    </location>
</feature>
<dbReference type="NCBIfam" id="TIGR00804">
    <property type="entry name" value="nupC"/>
    <property type="match status" value="1"/>
</dbReference>
<proteinExistence type="inferred from homology"/>
<accession>A0A6M0H8P8</accession>
<comment type="caution">
    <text evidence="7">Lacks conserved residue(s) required for the propagation of feature annotation.</text>
</comment>
<feature type="transmembrane region" description="Helical" evidence="7">
    <location>
        <begin position="88"/>
        <end position="110"/>
    </location>
</feature>
<keyword evidence="7" id="KW-0813">Transport</keyword>